<evidence type="ECO:0000313" key="8">
    <source>
        <dbReference type="Proteomes" id="UP000240572"/>
    </source>
</evidence>
<evidence type="ECO:0000259" key="5">
    <source>
        <dbReference type="Pfam" id="PF07715"/>
    </source>
</evidence>
<keyword evidence="8" id="KW-1185">Reference proteome</keyword>
<sequence length="799" mass="90114">MFTLKRKSAWLSLCALLLCAPLWAQKMPLTLQLRDKNREPLSFATVSVLRAADTTKKMETIADESGRAVFELDTAAYIVKVSAVNYKPLRETIVLGAGRDSFTLTLQASGETLNEVEIRSSASLMRQVDDKTVVDPEQLAASSTNGYEVLEKTPGIFIDQDGNIYLNSTTPASIYINGKEMKMSRSDIATMLRNLPPGAIQKIEILRTPSARYDASGSGGVVNIVLKKGVKPGLTGSINGSVQQGKKGNQQLGINLSNNDGRNAVYLNLNYNHRDGYEQLNTDRFISGDTFLSQQAHTTLPGNNWYLGYGWGRDLDDKWNLSYDGRLNYTNSFNKTDNTNSFKVAPEAAPLGQSNTYLKNDNYTFLLSQELNSVYKIDTLGSEWTNSLSYIYSSNDIDQGYTTYALSPYSGGGAINGRRHVLTGLSDLSYKLPHRITLETGVKSSLLIFNNSAAYYLDQNGNRFTDKVRSNDYNYKEWINAAYIQASKGLGSFLLKAGVRMENTNMSGLQRLPADTSFSIHRTDFFPYVYLSRKVMSIAGYEIRAYLVYRRTISRPTYEQLNPYPKYVDQFLSEAGNPTLRPQFTHNYEANISITERPLFAIGFNDTRDMFTNVYYQADSNTAQAYRTYDNVGRNKEFYLRGFAAIPPGGTYFFVVGGQYNYNIYEGLYEGQPLSFKRGGWLFFTYHQLRIDKRSQITLNGFLRLKGPLQFYELSSMGALNLNVNRKFFKDKLTVTLSANDIFFTNNNTFTINQGSVRASGYRESDSRRVGISFRYNFGIRKEERADMFQQMQQPAGIN</sequence>
<dbReference type="SUPFAM" id="SSF56935">
    <property type="entry name" value="Porins"/>
    <property type="match status" value="1"/>
</dbReference>
<dbReference type="Pfam" id="PF07715">
    <property type="entry name" value="Plug"/>
    <property type="match status" value="1"/>
</dbReference>
<dbReference type="RefSeq" id="WP_106523681.1">
    <property type="nucleotide sequence ID" value="NZ_PYGD01000006.1"/>
</dbReference>
<feature type="domain" description="Outer membrane protein beta-barrel" evidence="6">
    <location>
        <begin position="376"/>
        <end position="776"/>
    </location>
</feature>
<keyword evidence="3" id="KW-0998">Cell outer membrane</keyword>
<protein>
    <submittedName>
        <fullName evidence="7">Outer membrane receptor protein involved in Fe transport</fullName>
    </submittedName>
</protein>
<dbReference type="InterPro" id="IPR012910">
    <property type="entry name" value="Plug_dom"/>
</dbReference>
<dbReference type="InterPro" id="IPR008969">
    <property type="entry name" value="CarboxyPept-like_regulatory"/>
</dbReference>
<evidence type="ECO:0000259" key="6">
    <source>
        <dbReference type="Pfam" id="PF14905"/>
    </source>
</evidence>
<keyword evidence="2" id="KW-0472">Membrane</keyword>
<dbReference type="Gene3D" id="2.170.130.10">
    <property type="entry name" value="TonB-dependent receptor, plug domain"/>
    <property type="match status" value="1"/>
</dbReference>
<dbReference type="Gene3D" id="2.60.40.1120">
    <property type="entry name" value="Carboxypeptidase-like, regulatory domain"/>
    <property type="match status" value="1"/>
</dbReference>
<comment type="subcellular location">
    <subcellularLocation>
        <location evidence="1">Cell outer membrane</location>
    </subcellularLocation>
</comment>
<dbReference type="AlphaFoldDB" id="A0A2P8D1G2"/>
<dbReference type="SUPFAM" id="SSF49464">
    <property type="entry name" value="Carboxypeptidase regulatory domain-like"/>
    <property type="match status" value="1"/>
</dbReference>
<dbReference type="GO" id="GO:0009279">
    <property type="term" value="C:cell outer membrane"/>
    <property type="evidence" value="ECO:0007669"/>
    <property type="project" value="UniProtKB-SubCell"/>
</dbReference>
<feature type="signal peptide" evidence="4">
    <location>
        <begin position="1"/>
        <end position="24"/>
    </location>
</feature>
<evidence type="ECO:0000256" key="4">
    <source>
        <dbReference type="SAM" id="SignalP"/>
    </source>
</evidence>
<organism evidence="7 8">
    <name type="scientific">Taibaiella chishuiensis</name>
    <dbReference type="NCBI Taxonomy" id="1434707"/>
    <lineage>
        <taxon>Bacteria</taxon>
        <taxon>Pseudomonadati</taxon>
        <taxon>Bacteroidota</taxon>
        <taxon>Chitinophagia</taxon>
        <taxon>Chitinophagales</taxon>
        <taxon>Chitinophagaceae</taxon>
        <taxon>Taibaiella</taxon>
    </lineage>
</organism>
<dbReference type="EMBL" id="PYGD01000006">
    <property type="protein sequence ID" value="PSK91070.1"/>
    <property type="molecule type" value="Genomic_DNA"/>
</dbReference>
<reference evidence="7 8" key="1">
    <citation type="submission" date="2018-03" db="EMBL/GenBank/DDBJ databases">
        <title>Genomic Encyclopedia of Type Strains, Phase III (KMG-III): the genomes of soil and plant-associated and newly described type strains.</title>
        <authorList>
            <person name="Whitman W."/>
        </authorList>
    </citation>
    <scope>NUCLEOTIDE SEQUENCE [LARGE SCALE GENOMIC DNA]</scope>
    <source>
        <strain evidence="7 8">CGMCC 1.12700</strain>
    </source>
</reference>
<dbReference type="InterPro" id="IPR037066">
    <property type="entry name" value="Plug_dom_sf"/>
</dbReference>
<evidence type="ECO:0000256" key="1">
    <source>
        <dbReference type="ARBA" id="ARBA00004442"/>
    </source>
</evidence>
<comment type="caution">
    <text evidence="7">The sequence shown here is derived from an EMBL/GenBank/DDBJ whole genome shotgun (WGS) entry which is preliminary data.</text>
</comment>
<gene>
    <name evidence="7" type="ORF">B0I18_10680</name>
</gene>
<dbReference type="Pfam" id="PF14905">
    <property type="entry name" value="OMP_b-brl_3"/>
    <property type="match status" value="1"/>
</dbReference>
<evidence type="ECO:0000313" key="7">
    <source>
        <dbReference type="EMBL" id="PSK91070.1"/>
    </source>
</evidence>
<dbReference type="InterPro" id="IPR041700">
    <property type="entry name" value="OMP_b-brl_3"/>
</dbReference>
<evidence type="ECO:0000256" key="3">
    <source>
        <dbReference type="ARBA" id="ARBA00023237"/>
    </source>
</evidence>
<dbReference type="Proteomes" id="UP000240572">
    <property type="component" value="Unassembled WGS sequence"/>
</dbReference>
<feature type="chain" id="PRO_5015116875" evidence="4">
    <location>
        <begin position="25"/>
        <end position="799"/>
    </location>
</feature>
<feature type="domain" description="TonB-dependent receptor plug" evidence="5">
    <location>
        <begin position="131"/>
        <end position="221"/>
    </location>
</feature>
<dbReference type="OrthoDB" id="905812at2"/>
<accession>A0A2P8D1G2</accession>
<dbReference type="PANTHER" id="PTHR40980">
    <property type="entry name" value="PLUG DOMAIN-CONTAINING PROTEIN"/>
    <property type="match status" value="1"/>
</dbReference>
<name>A0A2P8D1G2_9BACT</name>
<dbReference type="InterPro" id="IPR036942">
    <property type="entry name" value="Beta-barrel_TonB_sf"/>
</dbReference>
<dbReference type="PANTHER" id="PTHR40980:SF4">
    <property type="entry name" value="TONB-DEPENDENT RECEPTOR-LIKE BETA-BARREL DOMAIN-CONTAINING PROTEIN"/>
    <property type="match status" value="1"/>
</dbReference>
<dbReference type="Pfam" id="PF13620">
    <property type="entry name" value="CarboxypepD_reg"/>
    <property type="match status" value="1"/>
</dbReference>
<dbReference type="Gene3D" id="2.40.170.20">
    <property type="entry name" value="TonB-dependent receptor, beta-barrel domain"/>
    <property type="match status" value="1"/>
</dbReference>
<evidence type="ECO:0000256" key="2">
    <source>
        <dbReference type="ARBA" id="ARBA00023136"/>
    </source>
</evidence>
<keyword evidence="4" id="KW-0732">Signal</keyword>
<keyword evidence="7" id="KW-0675">Receptor</keyword>
<proteinExistence type="predicted"/>